<dbReference type="eggNOG" id="ENOG502QRH7">
    <property type="taxonomic scope" value="Eukaryota"/>
</dbReference>
<dbReference type="Proteomes" id="UP000266841">
    <property type="component" value="Unassembled WGS sequence"/>
</dbReference>
<sequence length="156" mass="16836">MHAKTQPASAGGPPRGGGDIVGPQEERAHRDDQPPTPNEHLQQQPFGAVIGESSLPYPRPSDPRVCPPQPAPRFSHGMPLASTQREPKPAGFSVRGVQTTHPPPLHQNRNEQRRDGEAMEPGESDMEISVETNGATGDRETDAQETDQQAQEAQGM</sequence>
<protein>
    <submittedName>
        <fullName evidence="2">Uncharacterized protein</fullName>
    </submittedName>
</protein>
<feature type="compositionally biased region" description="Acidic residues" evidence="1">
    <location>
        <begin position="118"/>
        <end position="128"/>
    </location>
</feature>
<name>K0R6L0_THAOC</name>
<feature type="compositionally biased region" description="Pro residues" evidence="1">
    <location>
        <begin position="57"/>
        <end position="71"/>
    </location>
</feature>
<proteinExistence type="predicted"/>
<keyword evidence="3" id="KW-1185">Reference proteome</keyword>
<comment type="caution">
    <text evidence="2">The sequence shown here is derived from an EMBL/GenBank/DDBJ whole genome shotgun (WGS) entry which is preliminary data.</text>
</comment>
<dbReference type="EMBL" id="AGNL01045201">
    <property type="protein sequence ID" value="EJK49008.1"/>
    <property type="molecule type" value="Genomic_DNA"/>
</dbReference>
<gene>
    <name evidence="2" type="ORF">THAOC_32152</name>
</gene>
<feature type="compositionally biased region" description="Low complexity" evidence="1">
    <location>
        <begin position="146"/>
        <end position="156"/>
    </location>
</feature>
<feature type="region of interest" description="Disordered" evidence="1">
    <location>
        <begin position="1"/>
        <end position="156"/>
    </location>
</feature>
<evidence type="ECO:0000313" key="2">
    <source>
        <dbReference type="EMBL" id="EJK49008.1"/>
    </source>
</evidence>
<reference evidence="2 3" key="1">
    <citation type="journal article" date="2012" name="Genome Biol.">
        <title>Genome and low-iron response of an oceanic diatom adapted to chronic iron limitation.</title>
        <authorList>
            <person name="Lommer M."/>
            <person name="Specht M."/>
            <person name="Roy A.S."/>
            <person name="Kraemer L."/>
            <person name="Andreson R."/>
            <person name="Gutowska M.A."/>
            <person name="Wolf J."/>
            <person name="Bergner S.V."/>
            <person name="Schilhabel M.B."/>
            <person name="Klostermeier U.C."/>
            <person name="Beiko R.G."/>
            <person name="Rosenstiel P."/>
            <person name="Hippler M."/>
            <person name="Laroche J."/>
        </authorList>
    </citation>
    <scope>NUCLEOTIDE SEQUENCE [LARGE SCALE GENOMIC DNA]</scope>
    <source>
        <strain evidence="2 3">CCMP1005</strain>
    </source>
</reference>
<feature type="compositionally biased region" description="Basic and acidic residues" evidence="1">
    <location>
        <begin position="24"/>
        <end position="33"/>
    </location>
</feature>
<accession>K0R6L0</accession>
<evidence type="ECO:0000256" key="1">
    <source>
        <dbReference type="SAM" id="MobiDB-lite"/>
    </source>
</evidence>
<organism evidence="2 3">
    <name type="scientific">Thalassiosira oceanica</name>
    <name type="common">Marine diatom</name>
    <dbReference type="NCBI Taxonomy" id="159749"/>
    <lineage>
        <taxon>Eukaryota</taxon>
        <taxon>Sar</taxon>
        <taxon>Stramenopiles</taxon>
        <taxon>Ochrophyta</taxon>
        <taxon>Bacillariophyta</taxon>
        <taxon>Coscinodiscophyceae</taxon>
        <taxon>Thalassiosirophycidae</taxon>
        <taxon>Thalassiosirales</taxon>
        <taxon>Thalassiosiraceae</taxon>
        <taxon>Thalassiosira</taxon>
    </lineage>
</organism>
<dbReference type="AlphaFoldDB" id="K0R6L0"/>
<feature type="compositionally biased region" description="Basic and acidic residues" evidence="1">
    <location>
        <begin position="108"/>
        <end position="117"/>
    </location>
</feature>
<evidence type="ECO:0000313" key="3">
    <source>
        <dbReference type="Proteomes" id="UP000266841"/>
    </source>
</evidence>